<keyword evidence="14" id="KW-0418">Kinase</keyword>
<dbReference type="InterPro" id="IPR008271">
    <property type="entry name" value="Ser/Thr_kinase_AS"/>
</dbReference>
<dbReference type="SUPFAM" id="SSF52047">
    <property type="entry name" value="RNI-like"/>
    <property type="match status" value="1"/>
</dbReference>
<dbReference type="Gene3D" id="3.30.200.20">
    <property type="entry name" value="Phosphorylase Kinase, domain 1"/>
    <property type="match status" value="1"/>
</dbReference>
<evidence type="ECO:0000256" key="10">
    <source>
        <dbReference type="ARBA" id="ARBA00022692"/>
    </source>
</evidence>
<dbReference type="Pfam" id="PF00560">
    <property type="entry name" value="LRR_1"/>
    <property type="match status" value="6"/>
</dbReference>
<comment type="subcellular location">
    <subcellularLocation>
        <location evidence="1">Cell membrane</location>
        <topology evidence="1">Single-pass membrane protein</topology>
    </subcellularLocation>
    <subcellularLocation>
        <location evidence="2">Membrane</location>
        <topology evidence="2">Single-pass type I membrane protein</topology>
    </subcellularLocation>
</comment>
<dbReference type="PROSITE" id="PS00107">
    <property type="entry name" value="PROTEIN_KINASE_ATP"/>
    <property type="match status" value="1"/>
</dbReference>
<dbReference type="InterPro" id="IPR001611">
    <property type="entry name" value="Leu-rich_rpt"/>
</dbReference>
<evidence type="ECO:0000256" key="7">
    <source>
        <dbReference type="ARBA" id="ARBA00022553"/>
    </source>
</evidence>
<evidence type="ECO:0000256" key="8">
    <source>
        <dbReference type="ARBA" id="ARBA00022614"/>
    </source>
</evidence>
<evidence type="ECO:0000256" key="19">
    <source>
        <dbReference type="ARBA" id="ARBA00023180"/>
    </source>
</evidence>
<dbReference type="SUPFAM" id="SSF56112">
    <property type="entry name" value="Protein kinase-like (PK-like)"/>
    <property type="match status" value="1"/>
</dbReference>
<gene>
    <name evidence="26" type="ORF">TEA_020615</name>
</gene>
<dbReference type="InterPro" id="IPR011009">
    <property type="entry name" value="Kinase-like_dom_sf"/>
</dbReference>
<dbReference type="EMBL" id="SDRB02004230">
    <property type="protein sequence ID" value="THG16178.1"/>
    <property type="molecule type" value="Genomic_DNA"/>
</dbReference>
<dbReference type="FunFam" id="3.80.10.10:FF:000383">
    <property type="entry name" value="Leucine-rich repeat receptor protein kinase EMS1"/>
    <property type="match status" value="1"/>
</dbReference>
<evidence type="ECO:0000256" key="21">
    <source>
        <dbReference type="ARBA" id="ARBA00048679"/>
    </source>
</evidence>
<evidence type="ECO:0000256" key="2">
    <source>
        <dbReference type="ARBA" id="ARBA00004479"/>
    </source>
</evidence>
<keyword evidence="18" id="KW-0675">Receptor</keyword>
<dbReference type="Pfam" id="PF08263">
    <property type="entry name" value="LRRNT_2"/>
    <property type="match status" value="2"/>
</dbReference>
<dbReference type="SMART" id="SM00369">
    <property type="entry name" value="LRR_TYP"/>
    <property type="match status" value="7"/>
</dbReference>
<dbReference type="GO" id="GO:0004674">
    <property type="term" value="F:protein serine/threonine kinase activity"/>
    <property type="evidence" value="ECO:0007669"/>
    <property type="project" value="UniProtKB-KW"/>
</dbReference>
<feature type="binding site" evidence="22">
    <location>
        <position position="792"/>
    </location>
    <ligand>
        <name>ATP</name>
        <dbReference type="ChEBI" id="CHEBI:30616"/>
    </ligand>
</feature>
<keyword evidence="8" id="KW-0433">Leucine-rich repeat</keyword>
<evidence type="ECO:0000313" key="27">
    <source>
        <dbReference type="Proteomes" id="UP000306102"/>
    </source>
</evidence>
<feature type="chain" id="PRO_5020519950" description="non-specific serine/threonine protein kinase" evidence="24">
    <location>
        <begin position="29"/>
        <end position="1095"/>
    </location>
</feature>
<evidence type="ECO:0000256" key="20">
    <source>
        <dbReference type="ARBA" id="ARBA00047899"/>
    </source>
</evidence>
<evidence type="ECO:0000256" key="15">
    <source>
        <dbReference type="ARBA" id="ARBA00022840"/>
    </source>
</evidence>
<dbReference type="GO" id="GO:0005524">
    <property type="term" value="F:ATP binding"/>
    <property type="evidence" value="ECO:0007669"/>
    <property type="project" value="UniProtKB-UniRule"/>
</dbReference>
<dbReference type="STRING" id="542762.A0A4S4EI49"/>
<reference evidence="26 27" key="1">
    <citation type="journal article" date="2018" name="Proc. Natl. Acad. Sci. U.S.A.">
        <title>Draft genome sequence of Camellia sinensis var. sinensis provides insights into the evolution of the tea genome and tea quality.</title>
        <authorList>
            <person name="Wei C."/>
            <person name="Yang H."/>
            <person name="Wang S."/>
            <person name="Zhao J."/>
            <person name="Liu C."/>
            <person name="Gao L."/>
            <person name="Xia E."/>
            <person name="Lu Y."/>
            <person name="Tai Y."/>
            <person name="She G."/>
            <person name="Sun J."/>
            <person name="Cao H."/>
            <person name="Tong W."/>
            <person name="Gao Q."/>
            <person name="Li Y."/>
            <person name="Deng W."/>
            <person name="Jiang X."/>
            <person name="Wang W."/>
            <person name="Chen Q."/>
            <person name="Zhang S."/>
            <person name="Li H."/>
            <person name="Wu J."/>
            <person name="Wang P."/>
            <person name="Li P."/>
            <person name="Shi C."/>
            <person name="Zheng F."/>
            <person name="Jian J."/>
            <person name="Huang B."/>
            <person name="Shan D."/>
            <person name="Shi M."/>
            <person name="Fang C."/>
            <person name="Yue Y."/>
            <person name="Li F."/>
            <person name="Li D."/>
            <person name="Wei S."/>
            <person name="Han B."/>
            <person name="Jiang C."/>
            <person name="Yin Y."/>
            <person name="Xia T."/>
            <person name="Zhang Z."/>
            <person name="Bennetzen J.L."/>
            <person name="Zhao S."/>
            <person name="Wan X."/>
        </authorList>
    </citation>
    <scope>NUCLEOTIDE SEQUENCE [LARGE SCALE GENOMIC DNA]</scope>
    <source>
        <strain evidence="27">cv. Shuchazao</strain>
        <tissue evidence="26">Leaf</tissue>
    </source>
</reference>
<dbReference type="FunFam" id="3.80.10.10:FF:000288">
    <property type="entry name" value="LRR receptor-like serine/threonine-protein kinase EFR"/>
    <property type="match status" value="1"/>
</dbReference>
<evidence type="ECO:0000256" key="5">
    <source>
        <dbReference type="ARBA" id="ARBA00022475"/>
    </source>
</evidence>
<dbReference type="GO" id="GO:0051707">
    <property type="term" value="P:response to other organism"/>
    <property type="evidence" value="ECO:0007669"/>
    <property type="project" value="UniProtKB-ARBA"/>
</dbReference>
<dbReference type="SMART" id="SM00220">
    <property type="entry name" value="S_TKc"/>
    <property type="match status" value="1"/>
</dbReference>
<evidence type="ECO:0000256" key="18">
    <source>
        <dbReference type="ARBA" id="ARBA00023170"/>
    </source>
</evidence>
<keyword evidence="15 22" id="KW-0067">ATP-binding</keyword>
<dbReference type="FunFam" id="3.30.200.20:FF:000432">
    <property type="entry name" value="LRR receptor-like serine/threonine-protein kinase EFR"/>
    <property type="match status" value="1"/>
</dbReference>
<dbReference type="Gene3D" id="1.10.510.10">
    <property type="entry name" value="Transferase(Phosphotransferase) domain 1"/>
    <property type="match status" value="1"/>
</dbReference>
<evidence type="ECO:0000256" key="1">
    <source>
        <dbReference type="ARBA" id="ARBA00004162"/>
    </source>
</evidence>
<evidence type="ECO:0000256" key="6">
    <source>
        <dbReference type="ARBA" id="ARBA00022527"/>
    </source>
</evidence>
<comment type="caution">
    <text evidence="26">The sequence shown here is derived from an EMBL/GenBank/DDBJ whole genome shotgun (WGS) entry which is preliminary data.</text>
</comment>
<dbReference type="Proteomes" id="UP000306102">
    <property type="component" value="Unassembled WGS sequence"/>
</dbReference>
<evidence type="ECO:0000256" key="23">
    <source>
        <dbReference type="SAM" id="Phobius"/>
    </source>
</evidence>
<evidence type="ECO:0000256" key="13">
    <source>
        <dbReference type="ARBA" id="ARBA00022741"/>
    </source>
</evidence>
<dbReference type="InterPro" id="IPR001245">
    <property type="entry name" value="Ser-Thr/Tyr_kinase_cat_dom"/>
</dbReference>
<dbReference type="EC" id="2.7.11.1" evidence="4"/>
<dbReference type="PANTHER" id="PTHR27008:SF577">
    <property type="entry name" value="PROTEIN KINASE DOMAIN-CONTAINING PROTEIN"/>
    <property type="match status" value="1"/>
</dbReference>
<dbReference type="GO" id="GO:0006952">
    <property type="term" value="P:defense response"/>
    <property type="evidence" value="ECO:0007669"/>
    <property type="project" value="UniProtKB-ARBA"/>
</dbReference>
<keyword evidence="16 23" id="KW-1133">Transmembrane helix</keyword>
<dbReference type="PROSITE" id="PS00108">
    <property type="entry name" value="PROTEIN_KINASE_ST"/>
    <property type="match status" value="1"/>
</dbReference>
<keyword evidence="13 22" id="KW-0547">Nucleotide-binding</keyword>
<dbReference type="PANTHER" id="PTHR27008">
    <property type="entry name" value="OS04G0122200 PROTEIN"/>
    <property type="match status" value="1"/>
</dbReference>
<comment type="catalytic activity">
    <reaction evidence="20">
        <text>L-threonyl-[protein] + ATP = O-phospho-L-threonyl-[protein] + ADP + H(+)</text>
        <dbReference type="Rhea" id="RHEA:46608"/>
        <dbReference type="Rhea" id="RHEA-COMP:11060"/>
        <dbReference type="Rhea" id="RHEA-COMP:11605"/>
        <dbReference type="ChEBI" id="CHEBI:15378"/>
        <dbReference type="ChEBI" id="CHEBI:30013"/>
        <dbReference type="ChEBI" id="CHEBI:30616"/>
        <dbReference type="ChEBI" id="CHEBI:61977"/>
        <dbReference type="ChEBI" id="CHEBI:456216"/>
        <dbReference type="EC" id="2.7.11.1"/>
    </reaction>
</comment>
<sequence length="1095" mass="119950">MGLILVSSMSWTLFQFMHVVIVLMGCSCLGGSGSSTHRHHVHVAGNETDRLALLAFKAEITGDPFGALNSWNESIHFCSSTHLHHVHVAGNETDRLALLAFKAEITGDPFGALNSWNESFHFCQWAGITCGPRHQRVTELKLEHQKLTGSISPHIGNLSFLRELWLSNNSFTHQIPPELGHLRRLQILTLRNNSIGGEIPANISACSNLVVLWLSANSLAGKIPVELGSLPKLELLHIGRNNLTGGLPCTFGNLSSLIELNAIVNNINGSIPETLGRLTNLNVLSFGENKLVGNIPSSIFNLSSITVFNILMNQIQGRLPLDLGISFPTLQWFSVGKNLFTGSIPISISNATKLYTLDLGENKFIGRVPPLGMMHNLRWLSFAYNHLGTGEAGDLNFLSSLPNATNLHFLNLDSNNFGGVLPESIGNLSTNLSMLALHRNKIGGGIPTEMANLANLLALDMSDNHFIGNIFADIGKLQKLQFLGLSGNKFYGKIPLSLKNLTSLAYLYLDVNNLHGNIPPSLGKCPLVVLYLDGNNLSGTIPKQVLTLSSLLNLDLHDNHLVGSIQLEIGNLINLENLDVSRNILSGKIPSTLGSCVKLRFLYIQSNNFEGTLPSSLSNLRGIEELDLSHNNFSGKIPEYLEDFVFLQKLDLSFNDFEGAVPEIGIFKNATAISIRENNKLCGGIPKLHLHSCNTKGFKRKRFTLILKITIPASFGLLGLVIMLCLLYLCCFRKTTKVPSLRFLGKSYVKLSYQSLLKATDGFSPANMIGMGSFGSVYKGILNHGEKVVAVKVLNLQFRGASKSFITECEALRRIRHRNLVKVFTACSSVDYNGNDFKALVYEFMVNGSLEDWLHANENEDEVHVKSRNLNLLQRLNIAVDVASALDYLHHHCSEPIVHCDLKPSNVLLNDEMIGHVGDFGLARFLLEGTYNSSATQSSSIGLRGSVGYAAPEYGMGNEVTTSGDVYSYGILLLEMFTGKRPTDNMFNASLSLHNFAKMALPEQVASVVDPTLIQQREIGEGSSSTKNTQNQSSTGSHKIYECLISILNIGITCSQELPRDRPTINHVVTQVLMIKNNFLGTDGVHGGRRARITV</sequence>
<keyword evidence="19" id="KW-0325">Glycoprotein</keyword>
<evidence type="ECO:0000256" key="12">
    <source>
        <dbReference type="ARBA" id="ARBA00022737"/>
    </source>
</evidence>
<keyword evidence="5" id="KW-1003">Cell membrane</keyword>
<evidence type="ECO:0000256" key="9">
    <source>
        <dbReference type="ARBA" id="ARBA00022679"/>
    </source>
</evidence>
<keyword evidence="6" id="KW-0723">Serine/threonine-protein kinase</keyword>
<feature type="signal peptide" evidence="24">
    <location>
        <begin position="1"/>
        <end position="28"/>
    </location>
</feature>
<dbReference type="Pfam" id="PF13855">
    <property type="entry name" value="LRR_8"/>
    <property type="match status" value="1"/>
</dbReference>
<keyword evidence="11 24" id="KW-0732">Signal</keyword>
<dbReference type="SUPFAM" id="SSF52058">
    <property type="entry name" value="L domain-like"/>
    <property type="match status" value="1"/>
</dbReference>
<dbReference type="Pfam" id="PF07714">
    <property type="entry name" value="PK_Tyr_Ser-Thr"/>
    <property type="match status" value="1"/>
</dbReference>
<evidence type="ECO:0000256" key="14">
    <source>
        <dbReference type="ARBA" id="ARBA00022777"/>
    </source>
</evidence>
<feature type="domain" description="Protein kinase" evidence="25">
    <location>
        <begin position="763"/>
        <end position="1080"/>
    </location>
</feature>
<keyword evidence="12" id="KW-0677">Repeat</keyword>
<comment type="similarity">
    <text evidence="3">Belongs to the protein kinase superfamily. Ser/Thr protein kinase family.</text>
</comment>
<dbReference type="InterPro" id="IPR003591">
    <property type="entry name" value="Leu-rich_rpt_typical-subtyp"/>
</dbReference>
<evidence type="ECO:0000256" key="3">
    <source>
        <dbReference type="ARBA" id="ARBA00008684"/>
    </source>
</evidence>
<evidence type="ECO:0000313" key="26">
    <source>
        <dbReference type="EMBL" id="THG16178.1"/>
    </source>
</evidence>
<dbReference type="FunFam" id="3.80.10.10:FF:000565">
    <property type="entry name" value="Leucine-rich repeat receptor-like kinase protein FLORAL ORGAN NUMBER1"/>
    <property type="match status" value="1"/>
</dbReference>
<dbReference type="AlphaFoldDB" id="A0A4S4EI49"/>
<evidence type="ECO:0000256" key="22">
    <source>
        <dbReference type="PROSITE-ProRule" id="PRU10141"/>
    </source>
</evidence>
<dbReference type="InterPro" id="IPR013210">
    <property type="entry name" value="LRR_N_plant-typ"/>
</dbReference>
<keyword evidence="17 23" id="KW-0472">Membrane</keyword>
<keyword evidence="27" id="KW-1185">Reference proteome</keyword>
<keyword evidence="7" id="KW-0597">Phosphoprotein</keyword>
<accession>A0A4S4EI49</accession>
<dbReference type="GO" id="GO:0005886">
    <property type="term" value="C:plasma membrane"/>
    <property type="evidence" value="ECO:0007669"/>
    <property type="project" value="UniProtKB-SubCell"/>
</dbReference>
<dbReference type="InterPro" id="IPR017441">
    <property type="entry name" value="Protein_kinase_ATP_BS"/>
</dbReference>
<comment type="catalytic activity">
    <reaction evidence="21">
        <text>L-seryl-[protein] + ATP = O-phospho-L-seryl-[protein] + ADP + H(+)</text>
        <dbReference type="Rhea" id="RHEA:17989"/>
        <dbReference type="Rhea" id="RHEA-COMP:9863"/>
        <dbReference type="Rhea" id="RHEA-COMP:11604"/>
        <dbReference type="ChEBI" id="CHEBI:15378"/>
        <dbReference type="ChEBI" id="CHEBI:29999"/>
        <dbReference type="ChEBI" id="CHEBI:30616"/>
        <dbReference type="ChEBI" id="CHEBI:83421"/>
        <dbReference type="ChEBI" id="CHEBI:456216"/>
        <dbReference type="EC" id="2.7.11.1"/>
    </reaction>
</comment>
<dbReference type="PROSITE" id="PS50011">
    <property type="entry name" value="PROTEIN_KINASE_DOM"/>
    <property type="match status" value="1"/>
</dbReference>
<evidence type="ECO:0000256" key="4">
    <source>
        <dbReference type="ARBA" id="ARBA00012513"/>
    </source>
</evidence>
<keyword evidence="10 23" id="KW-0812">Transmembrane</keyword>
<feature type="transmembrane region" description="Helical" evidence="23">
    <location>
        <begin position="705"/>
        <end position="729"/>
    </location>
</feature>
<dbReference type="FunFam" id="1.10.510.10:FF:000358">
    <property type="entry name" value="Putative leucine-rich repeat receptor-like serine/threonine-protein kinase"/>
    <property type="match status" value="1"/>
</dbReference>
<evidence type="ECO:0000256" key="16">
    <source>
        <dbReference type="ARBA" id="ARBA00022989"/>
    </source>
</evidence>
<dbReference type="InterPro" id="IPR032675">
    <property type="entry name" value="LRR_dom_sf"/>
</dbReference>
<organism evidence="26 27">
    <name type="scientific">Camellia sinensis var. sinensis</name>
    <name type="common">China tea</name>
    <dbReference type="NCBI Taxonomy" id="542762"/>
    <lineage>
        <taxon>Eukaryota</taxon>
        <taxon>Viridiplantae</taxon>
        <taxon>Streptophyta</taxon>
        <taxon>Embryophyta</taxon>
        <taxon>Tracheophyta</taxon>
        <taxon>Spermatophyta</taxon>
        <taxon>Magnoliopsida</taxon>
        <taxon>eudicotyledons</taxon>
        <taxon>Gunneridae</taxon>
        <taxon>Pentapetalae</taxon>
        <taxon>asterids</taxon>
        <taxon>Ericales</taxon>
        <taxon>Theaceae</taxon>
        <taxon>Camellia</taxon>
    </lineage>
</organism>
<evidence type="ECO:0000256" key="11">
    <source>
        <dbReference type="ARBA" id="ARBA00022729"/>
    </source>
</evidence>
<evidence type="ECO:0000259" key="25">
    <source>
        <dbReference type="PROSITE" id="PS50011"/>
    </source>
</evidence>
<dbReference type="InterPro" id="IPR000719">
    <property type="entry name" value="Prot_kinase_dom"/>
</dbReference>
<protein>
    <recommendedName>
        <fullName evidence="4">non-specific serine/threonine protein kinase</fullName>
        <ecNumber evidence="4">2.7.11.1</ecNumber>
    </recommendedName>
</protein>
<name>A0A4S4EI49_CAMSN</name>
<dbReference type="InterPro" id="IPR051809">
    <property type="entry name" value="Plant_receptor-like_S/T_kinase"/>
</dbReference>
<evidence type="ECO:0000256" key="17">
    <source>
        <dbReference type="ARBA" id="ARBA00023136"/>
    </source>
</evidence>
<dbReference type="Gene3D" id="3.80.10.10">
    <property type="entry name" value="Ribonuclease Inhibitor"/>
    <property type="match status" value="3"/>
</dbReference>
<proteinExistence type="inferred from homology"/>
<keyword evidence="9" id="KW-0808">Transferase</keyword>
<evidence type="ECO:0000256" key="24">
    <source>
        <dbReference type="SAM" id="SignalP"/>
    </source>
</evidence>